<dbReference type="PROSITE" id="PS51025">
    <property type="entry name" value="PWI"/>
    <property type="match status" value="1"/>
</dbReference>
<dbReference type="PANTHER" id="PTHR47334:SF2">
    <property type="entry name" value="RNA-BINDING MOTIF PROTEIN 25"/>
    <property type="match status" value="1"/>
</dbReference>
<keyword evidence="3" id="KW-1185">Reference proteome</keyword>
<evidence type="ECO:0000313" key="3">
    <source>
        <dbReference type="Proteomes" id="UP001177140"/>
    </source>
</evidence>
<reference evidence="2" key="1">
    <citation type="submission" date="2022-03" db="EMBL/GenBank/DDBJ databases">
        <title>A functionally conserved STORR gene fusion in Papaver species that diverged 16.8 million years ago.</title>
        <authorList>
            <person name="Catania T."/>
        </authorList>
    </citation>
    <scope>NUCLEOTIDE SEQUENCE</scope>
    <source>
        <strain evidence="2">S-191538</strain>
    </source>
</reference>
<dbReference type="InterPro" id="IPR053294">
    <property type="entry name" value="RBM_PWI_domain"/>
</dbReference>
<dbReference type="InterPro" id="IPR002483">
    <property type="entry name" value="PWI_dom"/>
</dbReference>
<comment type="caution">
    <text evidence="2">The sequence shown here is derived from an EMBL/GenBank/DDBJ whole genome shotgun (WGS) entry which is preliminary data.</text>
</comment>
<protein>
    <recommendedName>
        <fullName evidence="1">PWI domain-containing protein</fullName>
    </recommendedName>
</protein>
<evidence type="ECO:0000259" key="1">
    <source>
        <dbReference type="PROSITE" id="PS51025"/>
    </source>
</evidence>
<dbReference type="SMART" id="SM00311">
    <property type="entry name" value="PWI"/>
    <property type="match status" value="2"/>
</dbReference>
<organism evidence="2 3">
    <name type="scientific">Papaver nudicaule</name>
    <name type="common">Iceland poppy</name>
    <dbReference type="NCBI Taxonomy" id="74823"/>
    <lineage>
        <taxon>Eukaryota</taxon>
        <taxon>Viridiplantae</taxon>
        <taxon>Streptophyta</taxon>
        <taxon>Embryophyta</taxon>
        <taxon>Tracheophyta</taxon>
        <taxon>Spermatophyta</taxon>
        <taxon>Magnoliopsida</taxon>
        <taxon>Ranunculales</taxon>
        <taxon>Papaveraceae</taxon>
        <taxon>Papaveroideae</taxon>
        <taxon>Papaver</taxon>
    </lineage>
</organism>
<feature type="domain" description="PWI" evidence="1">
    <location>
        <begin position="118"/>
        <end position="216"/>
    </location>
</feature>
<name>A0AA41SHP4_PAPNU</name>
<sequence>MLPMTKEVFNYDMNWEVVDKYALHEKMRPWISNIAKNSTVEEAEIVYCILLSMENHGSALSVRKKIMSFQLVNDFESERLFLNTWAMLFSEIKKLEEVDGKKPSSGVEIFNGTPKTNEEVLSLEINWTVFDQHKLHEKMRPWIKKEVRDLLKKEKASVLDEVVDGIRRHYRPSKMLELFQPSLDVDTETVVRILWRTLLILVKIFETEMCSKGFSSILLFTSYLNLLSISKAFIFFLFETGFAASTISISGANPITELSSVEGIPSDDNLCQQDPVWNDEKSTDPTRFGNTIPRNIEELSSYVVDWDTSDREELHNRLRPWIFREIKEFVREDEAATPLAESIVSGIKEHANAKDILELVKPSLLGDRSVTFVVALWIKLLFGIHLSNTTGITLRMAFMFSRNRHFMMVAFDYDNLLKLKRISEEMPKTKGELFSYEIKWDVYEKHELQRNMREGMWIETLEFIRRKKEAMLVDEQIMWSIFDYHVSASQREFTAREEAIPVFEEIMSTLHKDLACPYKMVDFLEPKLGSGAEKFVMRMWYALICGIKFAEARVEKKWNGRRVVLLPVKDQDL</sequence>
<gene>
    <name evidence="2" type="ORF">MKW94_018141</name>
</gene>
<dbReference type="Gene3D" id="1.20.1390.10">
    <property type="entry name" value="PWI domain"/>
    <property type="match status" value="4"/>
</dbReference>
<dbReference type="PANTHER" id="PTHR47334">
    <property type="entry name" value="SPLICING FACTOR PWI DOMAIN-CONTAINING PROTEIN / RNA RECOGNITION MOTIF (RRM)-CONTAINING PROTEIN"/>
    <property type="match status" value="1"/>
</dbReference>
<dbReference type="Pfam" id="PF01480">
    <property type="entry name" value="PWI"/>
    <property type="match status" value="1"/>
</dbReference>
<dbReference type="EMBL" id="JAJJMA010153157">
    <property type="protein sequence ID" value="MCL7035095.1"/>
    <property type="molecule type" value="Genomic_DNA"/>
</dbReference>
<accession>A0AA41SHP4</accession>
<proteinExistence type="predicted"/>
<dbReference type="AlphaFoldDB" id="A0AA41SHP4"/>
<evidence type="ECO:0000313" key="2">
    <source>
        <dbReference type="EMBL" id="MCL7035095.1"/>
    </source>
</evidence>
<dbReference type="Proteomes" id="UP001177140">
    <property type="component" value="Unassembled WGS sequence"/>
</dbReference>